<name>A0A2Z5UVD1_9COXI</name>
<dbReference type="AlphaFoldDB" id="A0A2Z5UVD1"/>
<reference evidence="1 2" key="1">
    <citation type="submission" date="2017-03" db="EMBL/GenBank/DDBJ databases">
        <title>The genome sequence of Candidatus Rickettsiella viridis.</title>
        <authorList>
            <person name="Nikoh N."/>
            <person name="Tsuchida T."/>
            <person name="Yamaguchi K."/>
            <person name="Maeda T."/>
            <person name="Shigenobu S."/>
            <person name="Fukatsu T."/>
        </authorList>
    </citation>
    <scope>NUCLEOTIDE SEQUENCE [LARGE SCALE GENOMIC DNA]</scope>
    <source>
        <strain evidence="1 2">Ap-RA04</strain>
    </source>
</reference>
<gene>
    <name evidence="1" type="ORF">RVIR1_11180</name>
</gene>
<dbReference type="Proteomes" id="UP000282483">
    <property type="component" value="Chromosome"/>
</dbReference>
<proteinExistence type="predicted"/>
<organism evidence="1 2">
    <name type="scientific">Candidatus Rickettsiella viridis</name>
    <dbReference type="NCBI Taxonomy" id="676208"/>
    <lineage>
        <taxon>Bacteria</taxon>
        <taxon>Pseudomonadati</taxon>
        <taxon>Pseudomonadota</taxon>
        <taxon>Gammaproteobacteria</taxon>
        <taxon>Legionellales</taxon>
        <taxon>Coxiellaceae</taxon>
        <taxon>Rickettsiella</taxon>
    </lineage>
</organism>
<evidence type="ECO:0000313" key="2">
    <source>
        <dbReference type="Proteomes" id="UP000282483"/>
    </source>
</evidence>
<accession>A0A2Z5UVD1</accession>
<keyword evidence="2" id="KW-1185">Reference proteome</keyword>
<evidence type="ECO:0000313" key="1">
    <source>
        <dbReference type="EMBL" id="BBB15586.1"/>
    </source>
</evidence>
<sequence length="54" mass="6268">MIKNVVIVWQSRQYRLFYQSLIFPTQTVNRITATLIKLLSIAKADDRRCACAPL</sequence>
<protein>
    <submittedName>
        <fullName evidence="1">Uncharacterized protein</fullName>
    </submittedName>
</protein>
<dbReference type="EMBL" id="AP018005">
    <property type="protein sequence ID" value="BBB15586.1"/>
    <property type="molecule type" value="Genomic_DNA"/>
</dbReference>
<dbReference type="KEGG" id="rvi:RVIR1_11180"/>